<feature type="transmembrane region" description="Helical" evidence="1">
    <location>
        <begin position="93"/>
        <end position="116"/>
    </location>
</feature>
<dbReference type="EMBL" id="CP126970">
    <property type="protein sequence ID" value="WIM69482.1"/>
    <property type="molecule type" value="Genomic_DNA"/>
</dbReference>
<organism evidence="3 4">
    <name type="scientific">Corynebacterium suedekumii</name>
    <dbReference type="NCBI Taxonomy" id="3049801"/>
    <lineage>
        <taxon>Bacteria</taxon>
        <taxon>Bacillati</taxon>
        <taxon>Actinomycetota</taxon>
        <taxon>Actinomycetes</taxon>
        <taxon>Mycobacteriales</taxon>
        <taxon>Corynebacteriaceae</taxon>
        <taxon>Corynebacterium</taxon>
    </lineage>
</organism>
<sequence>MRQHTWNPRPVTVRDTLAVLISFVAMLVAMILVALAQRGYTMITDRPAPTWLGIALGVTAMGTQAGVLAALLRRRGWRWADLGFARLSCRGWHLLWQIPTVMIVSLILILLVAALLPDLTPADTAPTDAAARASGQAWMLTALLLYLIVGPVIEEVVFRRLLMGWPDRTVGVVLSTLTTSVLFGLIHLVPPVMIWTGLIGLGCALLVRWHRSLWAGLALHMVNNLMASAGLIAALLT</sequence>
<reference evidence="3 4" key="1">
    <citation type="submission" date="2023-05" db="EMBL/GenBank/DDBJ databases">
        <title>Corynebacterium suedekumii sp. nov. and Corynebacterium breve sp. nov. isolated from raw cow's milk.</title>
        <authorList>
            <person name="Baer M.K."/>
            <person name="Mehl L."/>
            <person name="Hellmuth R."/>
            <person name="Marke G."/>
            <person name="Lipski A."/>
        </authorList>
    </citation>
    <scope>NUCLEOTIDE SEQUENCE [LARGE SCALE GENOMIC DNA]</scope>
    <source>
        <strain evidence="3 4">LM112</strain>
    </source>
</reference>
<feature type="domain" description="CAAX prenyl protease 2/Lysostaphin resistance protein A-like" evidence="2">
    <location>
        <begin position="138"/>
        <end position="226"/>
    </location>
</feature>
<evidence type="ECO:0000259" key="2">
    <source>
        <dbReference type="Pfam" id="PF02517"/>
    </source>
</evidence>
<evidence type="ECO:0000313" key="3">
    <source>
        <dbReference type="EMBL" id="WIM69482.1"/>
    </source>
</evidence>
<dbReference type="PANTHER" id="PTHR36435:SF1">
    <property type="entry name" value="CAAX AMINO TERMINAL PROTEASE FAMILY PROTEIN"/>
    <property type="match status" value="1"/>
</dbReference>
<keyword evidence="1" id="KW-0812">Transmembrane</keyword>
<feature type="transmembrane region" description="Helical" evidence="1">
    <location>
        <begin position="136"/>
        <end position="157"/>
    </location>
</feature>
<name>A0ABY8VKA5_9CORY</name>
<gene>
    <name evidence="3" type="ORF">QP029_09495</name>
</gene>
<dbReference type="RefSeq" id="WP_284874076.1">
    <property type="nucleotide sequence ID" value="NZ_CP126970.1"/>
</dbReference>
<dbReference type="InterPro" id="IPR052710">
    <property type="entry name" value="CAAX_protease"/>
</dbReference>
<protein>
    <submittedName>
        <fullName evidence="3">Type II CAAX endopeptidase family protein</fullName>
    </submittedName>
</protein>
<feature type="transmembrane region" description="Helical" evidence="1">
    <location>
        <begin position="169"/>
        <end position="186"/>
    </location>
</feature>
<keyword evidence="1" id="KW-0472">Membrane</keyword>
<accession>A0ABY8VKA5</accession>
<keyword evidence="1" id="KW-1133">Transmembrane helix</keyword>
<proteinExistence type="predicted"/>
<feature type="transmembrane region" description="Helical" evidence="1">
    <location>
        <begin position="48"/>
        <end position="72"/>
    </location>
</feature>
<evidence type="ECO:0000256" key="1">
    <source>
        <dbReference type="SAM" id="Phobius"/>
    </source>
</evidence>
<dbReference type="Pfam" id="PF02517">
    <property type="entry name" value="Rce1-like"/>
    <property type="match status" value="1"/>
</dbReference>
<dbReference type="InterPro" id="IPR003675">
    <property type="entry name" value="Rce1/LyrA-like_dom"/>
</dbReference>
<feature type="transmembrane region" description="Helical" evidence="1">
    <location>
        <begin position="12"/>
        <end position="36"/>
    </location>
</feature>
<dbReference type="Proteomes" id="UP001238805">
    <property type="component" value="Chromosome"/>
</dbReference>
<feature type="transmembrane region" description="Helical" evidence="1">
    <location>
        <begin position="217"/>
        <end position="236"/>
    </location>
</feature>
<evidence type="ECO:0000313" key="4">
    <source>
        <dbReference type="Proteomes" id="UP001238805"/>
    </source>
</evidence>
<dbReference type="PANTHER" id="PTHR36435">
    <property type="entry name" value="SLR1288 PROTEIN"/>
    <property type="match status" value="1"/>
</dbReference>
<keyword evidence="4" id="KW-1185">Reference proteome</keyword>